<evidence type="ECO:0000256" key="1">
    <source>
        <dbReference type="SAM" id="MobiDB-lite"/>
    </source>
</evidence>
<reference evidence="2" key="1">
    <citation type="journal article" date="2014" name="Int. J. Syst. Evol. Microbiol.">
        <title>Complete genome sequence of Corynebacterium casei LMG S-19264T (=DSM 44701T), isolated from a smear-ripened cheese.</title>
        <authorList>
            <consortium name="US DOE Joint Genome Institute (JGI-PGF)"/>
            <person name="Walter F."/>
            <person name="Albersmeier A."/>
            <person name="Kalinowski J."/>
            <person name="Ruckert C."/>
        </authorList>
    </citation>
    <scope>NUCLEOTIDE SEQUENCE</scope>
    <source>
        <strain evidence="2">CGMCC 1.12754</strain>
    </source>
</reference>
<feature type="region of interest" description="Disordered" evidence="1">
    <location>
        <begin position="1"/>
        <end position="23"/>
    </location>
</feature>
<keyword evidence="3" id="KW-1185">Reference proteome</keyword>
<dbReference type="EMBL" id="BMFR01000013">
    <property type="protein sequence ID" value="GGG81383.1"/>
    <property type="molecule type" value="Genomic_DNA"/>
</dbReference>
<proteinExistence type="predicted"/>
<evidence type="ECO:0000313" key="2">
    <source>
        <dbReference type="EMBL" id="GGG81383.1"/>
    </source>
</evidence>
<comment type="caution">
    <text evidence="2">The sequence shown here is derived from an EMBL/GenBank/DDBJ whole genome shotgun (WGS) entry which is preliminary data.</text>
</comment>
<organism evidence="2 3">
    <name type="scientific">Virgibacillus oceani</name>
    <dbReference type="NCBI Taxonomy" id="1479511"/>
    <lineage>
        <taxon>Bacteria</taxon>
        <taxon>Bacillati</taxon>
        <taxon>Bacillota</taxon>
        <taxon>Bacilli</taxon>
        <taxon>Bacillales</taxon>
        <taxon>Bacillaceae</taxon>
        <taxon>Virgibacillus</taxon>
    </lineage>
</organism>
<feature type="compositionally biased region" description="Polar residues" evidence="1">
    <location>
        <begin position="8"/>
        <end position="20"/>
    </location>
</feature>
<gene>
    <name evidence="2" type="ORF">GCM10011398_28530</name>
</gene>
<dbReference type="AlphaFoldDB" id="A0A917HJ68"/>
<evidence type="ECO:0000313" key="3">
    <source>
        <dbReference type="Proteomes" id="UP000622860"/>
    </source>
</evidence>
<dbReference type="Proteomes" id="UP000622860">
    <property type="component" value="Unassembled WGS sequence"/>
</dbReference>
<name>A0A917HJ68_9BACI</name>
<reference evidence="2" key="2">
    <citation type="submission" date="2020-09" db="EMBL/GenBank/DDBJ databases">
        <authorList>
            <person name="Sun Q."/>
            <person name="Zhou Y."/>
        </authorList>
    </citation>
    <scope>NUCLEOTIDE SEQUENCE</scope>
    <source>
        <strain evidence="2">CGMCC 1.12754</strain>
    </source>
</reference>
<accession>A0A917HJ68</accession>
<sequence length="42" mass="4732">MFNDLYKCNNSKPKHTNQSGGTVGIMKAFPPTIKEENVIESY</sequence>
<protein>
    <submittedName>
        <fullName evidence="2">Uncharacterized protein</fullName>
    </submittedName>
</protein>